<gene>
    <name evidence="1" type="ORF">MOP44_05485</name>
</gene>
<dbReference type="AlphaFoldDB" id="A0A9J7BWY0"/>
<protein>
    <submittedName>
        <fullName evidence="1">Uncharacterized protein</fullName>
    </submittedName>
</protein>
<sequence>MGKVLVQPEPEVSHVNANRAILGWAVVFRFPERCPADLSLGQGLSFPANGVLSQVGKQAVQIS</sequence>
<dbReference type="KEGG" id="orp:MOP44_05485"/>
<organism evidence="1 2">
    <name type="scientific">Occallatibacter riparius</name>
    <dbReference type="NCBI Taxonomy" id="1002689"/>
    <lineage>
        <taxon>Bacteria</taxon>
        <taxon>Pseudomonadati</taxon>
        <taxon>Acidobacteriota</taxon>
        <taxon>Terriglobia</taxon>
        <taxon>Terriglobales</taxon>
        <taxon>Acidobacteriaceae</taxon>
        <taxon>Occallatibacter</taxon>
    </lineage>
</organism>
<name>A0A9J7BWY0_9BACT</name>
<evidence type="ECO:0000313" key="2">
    <source>
        <dbReference type="Proteomes" id="UP001059380"/>
    </source>
</evidence>
<dbReference type="EMBL" id="CP093313">
    <property type="protein sequence ID" value="UWZ85390.1"/>
    <property type="molecule type" value="Genomic_DNA"/>
</dbReference>
<reference evidence="1" key="1">
    <citation type="submission" date="2021-04" db="EMBL/GenBank/DDBJ databases">
        <title>Phylogenetic analysis of Acidobacteriaceae.</title>
        <authorList>
            <person name="Qiu L."/>
            <person name="Zhang Q."/>
        </authorList>
    </citation>
    <scope>NUCLEOTIDE SEQUENCE</scope>
    <source>
        <strain evidence="1">DSM 25168</strain>
    </source>
</reference>
<dbReference type="Proteomes" id="UP001059380">
    <property type="component" value="Chromosome"/>
</dbReference>
<keyword evidence="2" id="KW-1185">Reference proteome</keyword>
<proteinExistence type="predicted"/>
<dbReference type="RefSeq" id="WP_260794907.1">
    <property type="nucleotide sequence ID" value="NZ_CP093313.1"/>
</dbReference>
<evidence type="ECO:0000313" key="1">
    <source>
        <dbReference type="EMBL" id="UWZ85390.1"/>
    </source>
</evidence>
<accession>A0A9J7BWY0</accession>